<organism evidence="8 9">
    <name type="scientific">Lasiodiplodia theobromae</name>
    <dbReference type="NCBI Taxonomy" id="45133"/>
    <lineage>
        <taxon>Eukaryota</taxon>
        <taxon>Fungi</taxon>
        <taxon>Dikarya</taxon>
        <taxon>Ascomycota</taxon>
        <taxon>Pezizomycotina</taxon>
        <taxon>Dothideomycetes</taxon>
        <taxon>Dothideomycetes incertae sedis</taxon>
        <taxon>Botryosphaeriales</taxon>
        <taxon>Botryosphaeriaceae</taxon>
        <taxon>Lasiodiplodia</taxon>
    </lineage>
</organism>
<feature type="compositionally biased region" description="Polar residues" evidence="6">
    <location>
        <begin position="443"/>
        <end position="458"/>
    </location>
</feature>
<feature type="region of interest" description="Disordered" evidence="6">
    <location>
        <begin position="498"/>
        <end position="540"/>
    </location>
</feature>
<dbReference type="EMBL" id="VCHE01000091">
    <property type="protein sequence ID" value="KAB2571827.1"/>
    <property type="molecule type" value="Genomic_DNA"/>
</dbReference>
<dbReference type="GO" id="GO:0008270">
    <property type="term" value="F:zinc ion binding"/>
    <property type="evidence" value="ECO:0007669"/>
    <property type="project" value="UniProtKB-KW"/>
</dbReference>
<dbReference type="AlphaFoldDB" id="A0A5N5D2P8"/>
<proteinExistence type="predicted"/>
<protein>
    <submittedName>
        <fullName evidence="8">Transcription factor SFP1</fullName>
    </submittedName>
</protein>
<keyword evidence="9" id="KW-1185">Reference proteome</keyword>
<accession>A0A5N5D2P8</accession>
<dbReference type="InterPro" id="IPR051580">
    <property type="entry name" value="ZnF-Chromatin_assoc"/>
</dbReference>
<comment type="caution">
    <text evidence="8">The sequence shown here is derived from an EMBL/GenBank/DDBJ whole genome shotgun (WGS) entry which is preliminary data.</text>
</comment>
<evidence type="ECO:0000256" key="2">
    <source>
        <dbReference type="ARBA" id="ARBA00022737"/>
    </source>
</evidence>
<dbReference type="InterPro" id="IPR036236">
    <property type="entry name" value="Znf_C2H2_sf"/>
</dbReference>
<evidence type="ECO:0000313" key="8">
    <source>
        <dbReference type="EMBL" id="KAB2571827.1"/>
    </source>
</evidence>
<evidence type="ECO:0000256" key="3">
    <source>
        <dbReference type="ARBA" id="ARBA00022771"/>
    </source>
</evidence>
<evidence type="ECO:0000256" key="6">
    <source>
        <dbReference type="SAM" id="MobiDB-lite"/>
    </source>
</evidence>
<dbReference type="SUPFAM" id="SSF57667">
    <property type="entry name" value="beta-beta-alpha zinc fingers"/>
    <property type="match status" value="2"/>
</dbReference>
<dbReference type="PANTHER" id="PTHR23057:SF0">
    <property type="entry name" value="JUXTAPOSED WITH ANOTHER ZINC FINGER PROTEIN 1"/>
    <property type="match status" value="1"/>
</dbReference>
<feature type="compositionally biased region" description="Polar residues" evidence="6">
    <location>
        <begin position="565"/>
        <end position="575"/>
    </location>
</feature>
<keyword evidence="1" id="KW-0479">Metal-binding</keyword>
<evidence type="ECO:0000313" key="9">
    <source>
        <dbReference type="Proteomes" id="UP000325902"/>
    </source>
</evidence>
<reference evidence="8 9" key="1">
    <citation type="journal article" date="2019" name="Sci. Rep.">
        <title>A multi-omics analysis of the grapevine pathogen Lasiodiplodia theobromae reveals that temperature affects the expression of virulence- and pathogenicity-related genes.</title>
        <authorList>
            <person name="Felix C."/>
            <person name="Meneses R."/>
            <person name="Goncalves M.F.M."/>
            <person name="Tilleman L."/>
            <person name="Duarte A.S."/>
            <person name="Jorrin-Novo J.V."/>
            <person name="Van de Peer Y."/>
            <person name="Deforce D."/>
            <person name="Van Nieuwerburgh F."/>
            <person name="Esteves A.C."/>
            <person name="Alves A."/>
        </authorList>
    </citation>
    <scope>NUCLEOTIDE SEQUENCE [LARGE SCALE GENOMIC DNA]</scope>
    <source>
        <strain evidence="8 9">LA-SOL3</strain>
    </source>
</reference>
<keyword evidence="4" id="KW-0862">Zinc</keyword>
<feature type="region of interest" description="Disordered" evidence="6">
    <location>
        <begin position="270"/>
        <end position="289"/>
    </location>
</feature>
<keyword evidence="2" id="KW-0677">Repeat</keyword>
<evidence type="ECO:0000259" key="7">
    <source>
        <dbReference type="PROSITE" id="PS50157"/>
    </source>
</evidence>
<evidence type="ECO:0000256" key="5">
    <source>
        <dbReference type="PROSITE-ProRule" id="PRU00042"/>
    </source>
</evidence>
<dbReference type="SMART" id="SM00355">
    <property type="entry name" value="ZnF_C2H2"/>
    <property type="match status" value="7"/>
</dbReference>
<evidence type="ECO:0000256" key="4">
    <source>
        <dbReference type="ARBA" id="ARBA00022833"/>
    </source>
</evidence>
<evidence type="ECO:0000256" key="1">
    <source>
        <dbReference type="ARBA" id="ARBA00022723"/>
    </source>
</evidence>
<keyword evidence="3 5" id="KW-0863">Zinc-finger</keyword>
<dbReference type="Proteomes" id="UP000325902">
    <property type="component" value="Unassembled WGS sequence"/>
</dbReference>
<feature type="region of interest" description="Disordered" evidence="6">
    <location>
        <begin position="191"/>
        <end position="212"/>
    </location>
</feature>
<dbReference type="OrthoDB" id="6077919at2759"/>
<feature type="region of interest" description="Disordered" evidence="6">
    <location>
        <begin position="420"/>
        <end position="460"/>
    </location>
</feature>
<feature type="compositionally biased region" description="Polar residues" evidence="6">
    <location>
        <begin position="501"/>
        <end position="535"/>
    </location>
</feature>
<dbReference type="Gene3D" id="3.30.160.60">
    <property type="entry name" value="Classic Zinc Finger"/>
    <property type="match status" value="2"/>
</dbReference>
<dbReference type="PROSITE" id="PS00028">
    <property type="entry name" value="ZINC_FINGER_C2H2_1"/>
    <property type="match status" value="1"/>
</dbReference>
<feature type="region of interest" description="Disordered" evidence="6">
    <location>
        <begin position="554"/>
        <end position="575"/>
    </location>
</feature>
<dbReference type="InterPro" id="IPR013087">
    <property type="entry name" value="Znf_C2H2_type"/>
</dbReference>
<gene>
    <name evidence="8" type="primary">SFP1_2</name>
    <name evidence="8" type="ORF">DBV05_g9484</name>
</gene>
<sequence>MASSENGRSNSFELDEESREKGMCPVEGCGRVFRDLNAHMLTHIGERPEKCPITTCEYHIKGFARKYDMNRHTLTHYKGTMVCGFCSGSGSAAEKSFNRVDVFKRHLISVHGVEQTIPNSRKKTTYNGTSAAGTCSTCSVTFSDAREFYLHLDDCILRVIQQADPSEAINQQLLSSIADDEDVKETLNKHSLPNEMTNHHDDDSLPPQSVRGSPQVYANYDPTSPKLVGIASIVTTVSDESHESLSQPNQRTSNSEKLNVEIKIPAAEPRGSMSRNQSLAEVDEDENEDWSDAVGVDIEPEEQIPFKPFKCPVIGCEKAYKNQNGLKYHKQHGHQNQQLMENADGTFSVIDPETSVPYPSTIGMEKEKPHRCETCGKRYKNLNGLKYHRAHSPPCNLELRLNGGEIAAPMAMKQALMDQHYDNPSPLHRPFKQGSPLAPPSGPSDTFSSTQMHQATAEQSREPYLPKMEANFMKDFNCCGLTLDSLHELLQHYEEVHGAPSATTQRPSISDQSSFDNGGKMQRQSGTSDPRTISPKNALLDYFESEEDSMKPLFADASATDYDNAHNSSGPDAGQ</sequence>
<dbReference type="PANTHER" id="PTHR23057">
    <property type="entry name" value="JUXTAPOSED WITH ANOTHER ZINC FINGER PROTEIN 1"/>
    <property type="match status" value="1"/>
</dbReference>
<dbReference type="GO" id="GO:0005634">
    <property type="term" value="C:nucleus"/>
    <property type="evidence" value="ECO:0007669"/>
    <property type="project" value="TreeGrafter"/>
</dbReference>
<name>A0A5N5D2P8_9PEZI</name>
<dbReference type="PROSITE" id="PS50157">
    <property type="entry name" value="ZINC_FINGER_C2H2_2"/>
    <property type="match status" value="1"/>
</dbReference>
<feature type="domain" description="C2H2-type" evidence="7">
    <location>
        <begin position="309"/>
        <end position="339"/>
    </location>
</feature>